<evidence type="ECO:0000313" key="2">
    <source>
        <dbReference type="Proteomes" id="UP000284657"/>
    </source>
</evidence>
<dbReference type="Proteomes" id="UP000284657">
    <property type="component" value="Unassembled WGS sequence"/>
</dbReference>
<dbReference type="InterPro" id="IPR036691">
    <property type="entry name" value="Endo/exonu/phosph_ase_sf"/>
</dbReference>
<gene>
    <name evidence="1" type="ORF">BBJ29_007264</name>
</gene>
<dbReference type="EMBL" id="MBAD02001219">
    <property type="protein sequence ID" value="RLN57069.1"/>
    <property type="molecule type" value="Genomic_DNA"/>
</dbReference>
<protein>
    <recommendedName>
        <fullName evidence="3">Endonuclease/exonuclease/phosphatase domain-containing protein</fullName>
    </recommendedName>
</protein>
<sequence length="93" mass="11331">MRIDYQSEQKITYSPHSGWDLEYVDKFYADLHAVLAQLPRRDTTFVLGDFNAKIGRRRDREIFMGIWGRGRRNRNRNRNRNDHVLAYEWSFCY</sequence>
<dbReference type="SUPFAM" id="SSF56219">
    <property type="entry name" value="DNase I-like"/>
    <property type="match status" value="1"/>
</dbReference>
<accession>A0A3R7JHU5</accession>
<dbReference type="Gene3D" id="3.60.10.10">
    <property type="entry name" value="Endonuclease/exonuclease/phosphatase"/>
    <property type="match status" value="1"/>
</dbReference>
<organism evidence="1 2">
    <name type="scientific">Phytophthora kernoviae</name>
    <dbReference type="NCBI Taxonomy" id="325452"/>
    <lineage>
        <taxon>Eukaryota</taxon>
        <taxon>Sar</taxon>
        <taxon>Stramenopiles</taxon>
        <taxon>Oomycota</taxon>
        <taxon>Peronosporomycetes</taxon>
        <taxon>Peronosporales</taxon>
        <taxon>Peronosporaceae</taxon>
        <taxon>Phytophthora</taxon>
    </lineage>
</organism>
<reference evidence="1 2" key="1">
    <citation type="submission" date="2018-07" db="EMBL/GenBank/DDBJ databases">
        <title>Genome sequencing of oomycete isolates from Chile give support for New Zealand origin for Phytophthora kernoviae and make available the first Nothophytophthora sp. genome.</title>
        <authorList>
            <person name="Studholme D.J."/>
            <person name="Sanfuentes E."/>
            <person name="Panda P."/>
            <person name="Hill R."/>
            <person name="Sambles C."/>
            <person name="Grant M."/>
            <person name="Williams N.M."/>
            <person name="Mcdougal R.L."/>
        </authorList>
    </citation>
    <scope>NUCLEOTIDE SEQUENCE [LARGE SCALE GENOMIC DNA]</scope>
    <source>
        <strain evidence="1">Chile7</strain>
    </source>
</reference>
<evidence type="ECO:0008006" key="3">
    <source>
        <dbReference type="Google" id="ProtNLM"/>
    </source>
</evidence>
<proteinExistence type="predicted"/>
<evidence type="ECO:0000313" key="1">
    <source>
        <dbReference type="EMBL" id="RLN57069.1"/>
    </source>
</evidence>
<comment type="caution">
    <text evidence="1">The sequence shown here is derived from an EMBL/GenBank/DDBJ whole genome shotgun (WGS) entry which is preliminary data.</text>
</comment>
<name>A0A3R7JHU5_9STRA</name>
<dbReference type="AlphaFoldDB" id="A0A3R7JHU5"/>